<evidence type="ECO:0000256" key="2">
    <source>
        <dbReference type="PIRSR" id="PIRSR603782-1"/>
    </source>
</evidence>
<feature type="disulfide bond" description="Redox-active" evidence="3">
    <location>
        <begin position="133"/>
        <end position="137"/>
    </location>
</feature>
<dbReference type="InterPro" id="IPR036249">
    <property type="entry name" value="Thioredoxin-like_sf"/>
</dbReference>
<dbReference type="GO" id="GO:0033617">
    <property type="term" value="P:mitochondrial respiratory chain complex IV assembly"/>
    <property type="evidence" value="ECO:0007669"/>
    <property type="project" value="TreeGrafter"/>
</dbReference>
<dbReference type="Gene3D" id="3.40.30.10">
    <property type="entry name" value="Glutaredoxin"/>
    <property type="match status" value="1"/>
</dbReference>
<name>A0A835ZB06_9STRA</name>
<feature type="region of interest" description="Disordered" evidence="4">
    <location>
        <begin position="13"/>
        <end position="53"/>
    </location>
</feature>
<feature type="binding site" evidence="2">
    <location>
        <position position="133"/>
    </location>
    <ligand>
        <name>Cu cation</name>
        <dbReference type="ChEBI" id="CHEBI:23378"/>
    </ligand>
</feature>
<accession>A0A835ZB06</accession>
<feature type="binding site" evidence="2">
    <location>
        <position position="226"/>
    </location>
    <ligand>
        <name>Cu cation</name>
        <dbReference type="ChEBI" id="CHEBI:23378"/>
    </ligand>
</feature>
<feature type="compositionally biased region" description="Pro residues" evidence="4">
    <location>
        <begin position="35"/>
        <end position="45"/>
    </location>
</feature>
<evidence type="ECO:0000256" key="3">
    <source>
        <dbReference type="PIRSR" id="PIRSR603782-2"/>
    </source>
</evidence>
<proteinExistence type="inferred from homology"/>
<gene>
    <name evidence="6" type="ORF">JKP88DRAFT_197271</name>
</gene>
<dbReference type="Proteomes" id="UP000664859">
    <property type="component" value="Unassembled WGS sequence"/>
</dbReference>
<evidence type="ECO:0000256" key="4">
    <source>
        <dbReference type="SAM" id="MobiDB-lite"/>
    </source>
</evidence>
<evidence type="ECO:0000313" key="6">
    <source>
        <dbReference type="EMBL" id="KAG5190320.1"/>
    </source>
</evidence>
<comment type="caution">
    <text evidence="6">The sequence shown here is derived from an EMBL/GenBank/DDBJ whole genome shotgun (WGS) entry which is preliminary data.</text>
</comment>
<reference evidence="6" key="1">
    <citation type="submission" date="2021-02" db="EMBL/GenBank/DDBJ databases">
        <title>First Annotated Genome of the Yellow-green Alga Tribonema minus.</title>
        <authorList>
            <person name="Mahan K.M."/>
        </authorList>
    </citation>
    <scope>NUCLEOTIDE SEQUENCE</scope>
    <source>
        <strain evidence="6">UTEX B ZZ1240</strain>
    </source>
</reference>
<dbReference type="GO" id="GO:0046872">
    <property type="term" value="F:metal ion binding"/>
    <property type="evidence" value="ECO:0007669"/>
    <property type="project" value="UniProtKB-KW"/>
</dbReference>
<comment type="similarity">
    <text evidence="1">Belongs to the SCO1/2 family.</text>
</comment>
<sequence length="266" mass="29479">MLHLRHLRLTRAASTCSRRVRQRGFSSKDKGPESTTPPPPPPPPAGASGAASSRRTPVTWASVGLVGIVGAGLAWYYTNEKEKRMTQTVSQVTSIGKPNLGGPWTLVDMHGVPKTDKDYLGSYTLLYFGFAHCPDICPAELVKLGHILQEASKQLKRPVPVKPVFISVDPDRDSLRQLRFYAKDFHPDVDYLTGTKDQVAKAARAYRVYFSKSADHEEDEEYLVDHSIVMYLVNDAGAFVDFYTQRMGVPDCVERLVKELRAGGAV</sequence>
<dbReference type="FunFam" id="3.40.30.10:FF:000013">
    <property type="entry name" value="Blast:Protein SCO1 homolog, mitochondrial"/>
    <property type="match status" value="1"/>
</dbReference>
<keyword evidence="2" id="KW-0186">Copper</keyword>
<keyword evidence="5" id="KW-1133">Transmembrane helix</keyword>
<feature type="transmembrane region" description="Helical" evidence="5">
    <location>
        <begin position="58"/>
        <end position="77"/>
    </location>
</feature>
<keyword evidence="3" id="KW-1015">Disulfide bond</keyword>
<evidence type="ECO:0000256" key="5">
    <source>
        <dbReference type="SAM" id="Phobius"/>
    </source>
</evidence>
<evidence type="ECO:0000256" key="1">
    <source>
        <dbReference type="ARBA" id="ARBA00010996"/>
    </source>
</evidence>
<dbReference type="GO" id="GO:0005739">
    <property type="term" value="C:mitochondrion"/>
    <property type="evidence" value="ECO:0007669"/>
    <property type="project" value="GOC"/>
</dbReference>
<dbReference type="SUPFAM" id="SSF52833">
    <property type="entry name" value="Thioredoxin-like"/>
    <property type="match status" value="1"/>
</dbReference>
<keyword evidence="2" id="KW-0479">Metal-binding</keyword>
<dbReference type="OrthoDB" id="270009at2759"/>
<dbReference type="EMBL" id="JAFCMP010000035">
    <property type="protein sequence ID" value="KAG5190320.1"/>
    <property type="molecule type" value="Genomic_DNA"/>
</dbReference>
<keyword evidence="7" id="KW-1185">Reference proteome</keyword>
<keyword evidence="5" id="KW-0472">Membrane</keyword>
<dbReference type="Pfam" id="PF02630">
    <property type="entry name" value="SCO1-SenC"/>
    <property type="match status" value="1"/>
</dbReference>
<protein>
    <submittedName>
        <fullName evidence="6">SCO1 family protein</fullName>
    </submittedName>
</protein>
<dbReference type="AlphaFoldDB" id="A0A835ZB06"/>
<feature type="binding site" evidence="2">
    <location>
        <position position="137"/>
    </location>
    <ligand>
        <name>Cu cation</name>
        <dbReference type="ChEBI" id="CHEBI:23378"/>
    </ligand>
</feature>
<evidence type="ECO:0000313" key="7">
    <source>
        <dbReference type="Proteomes" id="UP000664859"/>
    </source>
</evidence>
<dbReference type="PANTHER" id="PTHR12151">
    <property type="entry name" value="ELECTRON TRANSPORT PROTIN SCO1/SENC FAMILY MEMBER"/>
    <property type="match status" value="1"/>
</dbReference>
<keyword evidence="5" id="KW-0812">Transmembrane</keyword>
<dbReference type="CDD" id="cd02968">
    <property type="entry name" value="SCO"/>
    <property type="match status" value="1"/>
</dbReference>
<dbReference type="PANTHER" id="PTHR12151:SF5">
    <property type="entry name" value="AT19154P"/>
    <property type="match status" value="1"/>
</dbReference>
<organism evidence="6 7">
    <name type="scientific">Tribonema minus</name>
    <dbReference type="NCBI Taxonomy" id="303371"/>
    <lineage>
        <taxon>Eukaryota</taxon>
        <taxon>Sar</taxon>
        <taxon>Stramenopiles</taxon>
        <taxon>Ochrophyta</taxon>
        <taxon>PX clade</taxon>
        <taxon>Xanthophyceae</taxon>
        <taxon>Tribonematales</taxon>
        <taxon>Tribonemataceae</taxon>
        <taxon>Tribonema</taxon>
    </lineage>
</organism>
<dbReference type="InterPro" id="IPR003782">
    <property type="entry name" value="SCO1/SenC"/>
</dbReference>